<feature type="signal peptide" evidence="1">
    <location>
        <begin position="1"/>
        <end position="24"/>
    </location>
</feature>
<evidence type="ECO:0000313" key="3">
    <source>
        <dbReference type="Proteomes" id="UP001231197"/>
    </source>
</evidence>
<name>A0ABT7ZY87_9FLAO</name>
<accession>A0ABT7ZY87</accession>
<dbReference type="Proteomes" id="UP001231197">
    <property type="component" value="Unassembled WGS sequence"/>
</dbReference>
<reference evidence="2 3" key="1">
    <citation type="journal article" date="2023" name="Int. J. Syst. Evol. Microbiol.">
        <title>Winogradskyella bathintestinalis sp. nov., isolated from the intestine of the deep-sea loosejaw dragonfish, Malacosteus niger.</title>
        <authorList>
            <person name="Uniacke-Lowe S."/>
            <person name="Johnson C.N."/>
            <person name="Stanton C."/>
            <person name="Hill C."/>
            <person name="Ross P."/>
        </authorList>
    </citation>
    <scope>NUCLEOTIDE SEQUENCE [LARGE SCALE GENOMIC DNA]</scope>
    <source>
        <strain evidence="2 3">APC 3343</strain>
    </source>
</reference>
<dbReference type="EMBL" id="JASDDK010000007">
    <property type="protein sequence ID" value="MDN3493965.1"/>
    <property type="molecule type" value="Genomic_DNA"/>
</dbReference>
<feature type="chain" id="PRO_5047256758" evidence="1">
    <location>
        <begin position="25"/>
        <end position="181"/>
    </location>
</feature>
<protein>
    <submittedName>
        <fullName evidence="2">DUF2911 domain-containing protein</fullName>
    </submittedName>
</protein>
<keyword evidence="3" id="KW-1185">Reference proteome</keyword>
<organism evidence="2 3">
    <name type="scientific">Winogradskyella bathintestinalis</name>
    <dbReference type="NCBI Taxonomy" id="3035208"/>
    <lineage>
        <taxon>Bacteria</taxon>
        <taxon>Pseudomonadati</taxon>
        <taxon>Bacteroidota</taxon>
        <taxon>Flavobacteriia</taxon>
        <taxon>Flavobacteriales</taxon>
        <taxon>Flavobacteriaceae</taxon>
        <taxon>Winogradskyella</taxon>
    </lineage>
</organism>
<comment type="caution">
    <text evidence="2">The sequence shown here is derived from an EMBL/GenBank/DDBJ whole genome shotgun (WGS) entry which is preliminary data.</text>
</comment>
<dbReference type="RefSeq" id="WP_290207656.1">
    <property type="nucleotide sequence ID" value="NZ_JASDDK010000007.1"/>
</dbReference>
<gene>
    <name evidence="2" type="ORF">QMA06_14670</name>
</gene>
<dbReference type="InterPro" id="IPR021314">
    <property type="entry name" value="DUF2911"/>
</dbReference>
<keyword evidence="1" id="KW-0732">Signal</keyword>
<evidence type="ECO:0000256" key="1">
    <source>
        <dbReference type="SAM" id="SignalP"/>
    </source>
</evidence>
<evidence type="ECO:0000313" key="2">
    <source>
        <dbReference type="EMBL" id="MDN3493965.1"/>
    </source>
</evidence>
<dbReference type="Pfam" id="PF11138">
    <property type="entry name" value="DUF2911"/>
    <property type="match status" value="1"/>
</dbReference>
<sequence>MKHFKLITSLTFVLTLLFSVNVTAQKFSDVDKSPMDMASFPADYKNSDKVIKITYSRPQLKDRSIEELAPEGKVWRTGANEAAELTLYKPMKFGDTTIEPGSYTFYVIPGEKEWTAIVSTDLNVWGSYFYNEKNDVARLNVPVTKGKESLEAFSIAFDKTDNGADMYLGWGTVRVAVPFML</sequence>
<proteinExistence type="predicted"/>